<sequence length="1436" mass="158442">MNWKTTFGLLFLVLLGGAWWWHGEEYAVQWGLKPAPETRPAGNSITILADELRPGNVGKIIVERGTDDRLELLAKPSEPFWALPGNWPVRPNEVRELVDLLTQLQSRFEPIPLIDDTVLAPYGLSAMQRPIRVTLSAGTATHVLLFGRPEAKAGENPFTRPTFLRINEEREILRLGPDVYSQLDHPPEYYRTRQLFPGFVRLRVNGLMLPPPPTPMNPNAPPPEPIASTVSTAKVLTSDRVVGIELSDSGTLTSLQRTAPTPTPQSVADATSADRDPAVPVSEIARVWELQSPVRDHVDPDALVGILEAIPEMWVEDFLPRSETQAADFAQKTGLDQPTRIIRIRFAGGDTRTLRIGSMSRVRTRKEAVPSDPMFPQPPGSVNEREIREPLYYAQLEDSAEIFEIRGDLFGKVFLPTERLRDAAVARISGKRIRSISIERPGQAPIVLNRTAADPTAKPPRVEDRWDVQSPFASLAETSRITEILDAINAMKTAPADRLMLPEQMPALASVVGGIAEQPAALLGLSPEQAIRVRIVEQINGTDQLTELAIGTMNPARNLLAVQQLGWPRISLTNSTMRSMISRDALAFRSRKVLDLAGERIVRVMVERTGGDRFRLDRGTGDRWQMTEPVQVPADTLTAGQLVGELERLEAVEYVIKNPTDSAIADCGLNQPTATLMLRAGDNRPEQTLRIGKPREGKPESFARLDNGDIFSLSQTSIATLTKESLKYRPLVLFSDGGAATQIVVQRPGMEQTTLATKVGQWKLTAPYVASVGQAAMEPLLKVIRESGIERWVEHQMPDGKPFGLDVNQEPLRVQVTVPGPTPEARPITQILLIGKPVEPGSPSRFARLESESSPGVFTVGGPLVAEVSRDPLEWLDRQLLTVDVAQIRELEVISPTGKLVLQRDGDRWIPQVQPTFAVDRPTVETVIRTLGNLQASKFAAFGPKTNFADFGLSNEQTPRQMLLKTAEKVIRISLGKQSMAGEQFIRIDDQPGVAVVAADVAADLKTNQLDFVDRSLFRFEALDLLEMTRREGATQLTLVNDPTGWKLTSPVTQKADGPVLDELAEALSKLRADRVVAIRPDDRKPFGLDPPVMTWTLAIGDRERIIRIGNPVQADAPNGERFAQVDDSPLVVVLPSLISARLAAPVSQFRDRTLATFVSADRVEITGRNRTRTFRQQAGTWKLTAPISTDAEDSALRELHDSMAKLRAESIVTDNATDLAAYGLDQPTTWKWYNGDKLVLSLLVGAREKIGAKGQEKEGYRVYAKLESGKTVVLLDAGLSVKLTSEYRKRALWESLDVAQAQVITLQLPSGTLQLRKTPSGWQNAMKPMESIDPDRVTDLLDTLADLKAEEFVRDEVKPNEEKLYGLESQSPQGVISVGTATRSVTLQLGRMAENASGKQRIYSRLPGQPAIVLLSERDTGLLMRRPADYRTSKE</sequence>
<feature type="domain" description="DUF4340" evidence="2">
    <location>
        <begin position="1182"/>
        <end position="1370"/>
    </location>
</feature>
<dbReference type="EMBL" id="LR586016">
    <property type="protein sequence ID" value="VIP05667.1"/>
    <property type="molecule type" value="Genomic_DNA"/>
</dbReference>
<organism evidence="3">
    <name type="scientific">Tuwongella immobilis</name>
    <dbReference type="NCBI Taxonomy" id="692036"/>
    <lineage>
        <taxon>Bacteria</taxon>
        <taxon>Pseudomonadati</taxon>
        <taxon>Planctomycetota</taxon>
        <taxon>Planctomycetia</taxon>
        <taxon>Gemmatales</taxon>
        <taxon>Gemmataceae</taxon>
        <taxon>Tuwongella</taxon>
    </lineage>
</organism>
<dbReference type="InterPro" id="IPR025641">
    <property type="entry name" value="DUF4340"/>
</dbReference>
<evidence type="ECO:0000259" key="2">
    <source>
        <dbReference type="Pfam" id="PF14238"/>
    </source>
</evidence>
<dbReference type="InParanoid" id="A0A6C2YWC2"/>
<dbReference type="Proteomes" id="UP000464378">
    <property type="component" value="Chromosome"/>
</dbReference>
<dbReference type="RefSeq" id="WP_162660826.1">
    <property type="nucleotide sequence ID" value="NZ_LR593887.1"/>
</dbReference>
<name>A0A6C2YWC2_9BACT</name>
<feature type="compositionally biased region" description="Polar residues" evidence="1">
    <location>
        <begin position="253"/>
        <end position="269"/>
    </location>
</feature>
<feature type="region of interest" description="Disordered" evidence="1">
    <location>
        <begin position="253"/>
        <end position="276"/>
    </location>
</feature>
<protein>
    <recommendedName>
        <fullName evidence="2">DUF4340 domain-containing protein</fullName>
    </recommendedName>
</protein>
<feature type="domain" description="DUF4340" evidence="2">
    <location>
        <begin position="1046"/>
        <end position="1172"/>
    </location>
</feature>
<evidence type="ECO:0000313" key="3">
    <source>
        <dbReference type="EMBL" id="VIP05667.1"/>
    </source>
</evidence>
<reference evidence="3" key="1">
    <citation type="submission" date="2019-04" db="EMBL/GenBank/DDBJ databases">
        <authorList>
            <consortium name="Science for Life Laboratories"/>
        </authorList>
    </citation>
    <scope>NUCLEOTIDE SEQUENCE</scope>
    <source>
        <strain evidence="3">MBLW1</strain>
    </source>
</reference>
<evidence type="ECO:0000256" key="1">
    <source>
        <dbReference type="SAM" id="MobiDB-lite"/>
    </source>
</evidence>
<proteinExistence type="predicted"/>
<dbReference type="Pfam" id="PF14238">
    <property type="entry name" value="DUF4340"/>
    <property type="match status" value="4"/>
</dbReference>
<dbReference type="KEGG" id="tim:GMBLW1_35260"/>
<feature type="region of interest" description="Disordered" evidence="1">
    <location>
        <begin position="360"/>
        <end position="382"/>
    </location>
</feature>
<feature type="domain" description="DUF4340" evidence="2">
    <location>
        <begin position="762"/>
        <end position="946"/>
    </location>
</feature>
<keyword evidence="4" id="KW-1185">Reference proteome</keyword>
<dbReference type="EMBL" id="LR593887">
    <property type="protein sequence ID" value="VTS08690.1"/>
    <property type="molecule type" value="Genomic_DNA"/>
</dbReference>
<accession>A0A6C2YWC2</accession>
<feature type="domain" description="DUF4340" evidence="2">
    <location>
        <begin position="466"/>
        <end position="659"/>
    </location>
</feature>
<evidence type="ECO:0000313" key="4">
    <source>
        <dbReference type="Proteomes" id="UP000464378"/>
    </source>
</evidence>
<gene>
    <name evidence="3" type="ORF">GMBLW1_35260</name>
</gene>